<dbReference type="Pfam" id="PF13439">
    <property type="entry name" value="Glyco_transf_4"/>
    <property type="match status" value="1"/>
</dbReference>
<feature type="non-terminal residue" evidence="2">
    <location>
        <position position="176"/>
    </location>
</feature>
<name>X1SLQ6_9ZZZZ</name>
<gene>
    <name evidence="2" type="ORF">S12H4_25664</name>
</gene>
<accession>X1SLQ6</accession>
<reference evidence="2" key="1">
    <citation type="journal article" date="2014" name="Front. Microbiol.">
        <title>High frequency of phylogenetically diverse reductive dehalogenase-homologous genes in deep subseafloor sedimentary metagenomes.</title>
        <authorList>
            <person name="Kawai M."/>
            <person name="Futagami T."/>
            <person name="Toyoda A."/>
            <person name="Takaki Y."/>
            <person name="Nishi S."/>
            <person name="Hori S."/>
            <person name="Arai W."/>
            <person name="Tsubouchi T."/>
            <person name="Morono Y."/>
            <person name="Uchiyama I."/>
            <person name="Ito T."/>
            <person name="Fujiyama A."/>
            <person name="Inagaki F."/>
            <person name="Takami H."/>
        </authorList>
    </citation>
    <scope>NUCLEOTIDE SEQUENCE</scope>
    <source>
        <strain evidence="2">Expedition CK06-06</strain>
    </source>
</reference>
<protein>
    <recommendedName>
        <fullName evidence="1">Glycosyltransferase subfamily 4-like N-terminal domain-containing protein</fullName>
    </recommendedName>
</protein>
<dbReference type="SUPFAM" id="SSF53756">
    <property type="entry name" value="UDP-Glycosyltransferase/glycogen phosphorylase"/>
    <property type="match status" value="1"/>
</dbReference>
<dbReference type="AlphaFoldDB" id="X1SLQ6"/>
<dbReference type="EMBL" id="BARW01014487">
    <property type="protein sequence ID" value="GAI76305.1"/>
    <property type="molecule type" value="Genomic_DNA"/>
</dbReference>
<feature type="domain" description="Glycosyltransferase subfamily 4-like N-terminal" evidence="1">
    <location>
        <begin position="19"/>
        <end position="175"/>
    </location>
</feature>
<organism evidence="2">
    <name type="scientific">marine sediment metagenome</name>
    <dbReference type="NCBI Taxonomy" id="412755"/>
    <lineage>
        <taxon>unclassified sequences</taxon>
        <taxon>metagenomes</taxon>
        <taxon>ecological metagenomes</taxon>
    </lineage>
</organism>
<comment type="caution">
    <text evidence="2">The sequence shown here is derived from an EMBL/GenBank/DDBJ whole genome shotgun (WGS) entry which is preliminary data.</text>
</comment>
<evidence type="ECO:0000313" key="2">
    <source>
        <dbReference type="EMBL" id="GAI76305.1"/>
    </source>
</evidence>
<dbReference type="Gene3D" id="3.40.50.2000">
    <property type="entry name" value="Glycogen Phosphorylase B"/>
    <property type="match status" value="1"/>
</dbReference>
<dbReference type="InterPro" id="IPR028098">
    <property type="entry name" value="Glyco_trans_4-like_N"/>
</dbReference>
<evidence type="ECO:0000259" key="1">
    <source>
        <dbReference type="Pfam" id="PF13439"/>
    </source>
</evidence>
<proteinExistence type="predicted"/>
<sequence>MVLEGEFPPDERVEKEAVSLIDAGHKVYLVCYTKTNRKEQEEYKKLKVYRKPIPKFIYKSSIGCLKFPYYFNFWRRFLHGLLKNKSFDVIHIHDLPLVQIGLEIKQKYRIPLIFDMHENYPAFLETAIHVNTFPGNLFYSGKQWRKYEKESVHQCDNIITVVEEMKDRIKGLGVSG</sequence>